<reference evidence="1 2" key="1">
    <citation type="submission" date="2017-12" db="EMBL/GenBank/DDBJ databases">
        <title>Hemimetabolous genomes reveal molecular basis of termite eusociality.</title>
        <authorList>
            <person name="Harrison M.C."/>
            <person name="Jongepier E."/>
            <person name="Robertson H.M."/>
            <person name="Arning N."/>
            <person name="Bitard-Feildel T."/>
            <person name="Chao H."/>
            <person name="Childers C.P."/>
            <person name="Dinh H."/>
            <person name="Doddapaneni H."/>
            <person name="Dugan S."/>
            <person name="Gowin J."/>
            <person name="Greiner C."/>
            <person name="Han Y."/>
            <person name="Hu H."/>
            <person name="Hughes D.S.T."/>
            <person name="Huylmans A.-K."/>
            <person name="Kemena C."/>
            <person name="Kremer L.P.M."/>
            <person name="Lee S.L."/>
            <person name="Lopez-Ezquerra A."/>
            <person name="Mallet L."/>
            <person name="Monroy-Kuhn J.M."/>
            <person name="Moser A."/>
            <person name="Murali S.C."/>
            <person name="Muzny D.M."/>
            <person name="Otani S."/>
            <person name="Piulachs M.-D."/>
            <person name="Poelchau M."/>
            <person name="Qu J."/>
            <person name="Schaub F."/>
            <person name="Wada-Katsumata A."/>
            <person name="Worley K.C."/>
            <person name="Xie Q."/>
            <person name="Ylla G."/>
            <person name="Poulsen M."/>
            <person name="Gibbs R.A."/>
            <person name="Schal C."/>
            <person name="Richards S."/>
            <person name="Belles X."/>
            <person name="Korb J."/>
            <person name="Bornberg-Bauer E."/>
        </authorList>
    </citation>
    <scope>NUCLEOTIDE SEQUENCE [LARGE SCALE GENOMIC DNA]</scope>
    <source>
        <tissue evidence="1">Whole body</tissue>
    </source>
</reference>
<organism evidence="1 2">
    <name type="scientific">Cryptotermes secundus</name>
    <dbReference type="NCBI Taxonomy" id="105785"/>
    <lineage>
        <taxon>Eukaryota</taxon>
        <taxon>Metazoa</taxon>
        <taxon>Ecdysozoa</taxon>
        <taxon>Arthropoda</taxon>
        <taxon>Hexapoda</taxon>
        <taxon>Insecta</taxon>
        <taxon>Pterygota</taxon>
        <taxon>Neoptera</taxon>
        <taxon>Polyneoptera</taxon>
        <taxon>Dictyoptera</taxon>
        <taxon>Blattodea</taxon>
        <taxon>Blattoidea</taxon>
        <taxon>Termitoidae</taxon>
        <taxon>Kalotermitidae</taxon>
        <taxon>Cryptotermitinae</taxon>
        <taxon>Cryptotermes</taxon>
    </lineage>
</organism>
<dbReference type="InParanoid" id="A0A2J7QH59"/>
<sequence>MKINPDKSKAVGFTRARVKERLTYYLGGQLIPEVNSFKYLGIIIRSDLSWADHVNYTLRKAWKALHLIMRILRQGNNNTKRLAYTSLVRPILEYGAVCWDPYRDWQVSALNRVQRRAAKFANHSDESGWETLAQRRLVARLCALYKAYTRSPSWKAIGNSLLKPYHLSRGDHSWKVRSRKHRTDVGKYSFVNRTIKDWNSLPAGTLASFPRKLNTFRKRVRDAVTSK</sequence>
<dbReference type="Proteomes" id="UP000235965">
    <property type="component" value="Unassembled WGS sequence"/>
</dbReference>
<proteinExistence type="predicted"/>
<dbReference type="EMBL" id="NEVH01014357">
    <property type="protein sequence ID" value="PNF27924.1"/>
    <property type="molecule type" value="Genomic_DNA"/>
</dbReference>
<gene>
    <name evidence="1" type="ORF">B7P43_G03403</name>
</gene>
<comment type="caution">
    <text evidence="1">The sequence shown here is derived from an EMBL/GenBank/DDBJ whole genome shotgun (WGS) entry which is preliminary data.</text>
</comment>
<dbReference type="AlphaFoldDB" id="A0A2J7QH59"/>
<accession>A0A2J7QH59</accession>
<protein>
    <recommendedName>
        <fullName evidence="3">Reverse transcriptase domain-containing protein</fullName>
    </recommendedName>
</protein>
<dbReference type="PANTHER" id="PTHR33332">
    <property type="entry name" value="REVERSE TRANSCRIPTASE DOMAIN-CONTAINING PROTEIN"/>
    <property type="match status" value="1"/>
</dbReference>
<evidence type="ECO:0000313" key="2">
    <source>
        <dbReference type="Proteomes" id="UP000235965"/>
    </source>
</evidence>
<name>A0A2J7QH59_9NEOP</name>
<evidence type="ECO:0008006" key="3">
    <source>
        <dbReference type="Google" id="ProtNLM"/>
    </source>
</evidence>
<evidence type="ECO:0000313" key="1">
    <source>
        <dbReference type="EMBL" id="PNF27924.1"/>
    </source>
</evidence>
<keyword evidence="2" id="KW-1185">Reference proteome</keyword>